<dbReference type="Proteomes" id="UP000219564">
    <property type="component" value="Unassembled WGS sequence"/>
</dbReference>
<dbReference type="AlphaFoldDB" id="A0AAX2H7L3"/>
<name>A0AAX2H7L3_9PSED</name>
<dbReference type="EMBL" id="OBKZ01000017">
    <property type="protein sequence ID" value="SOB52693.1"/>
    <property type="molecule type" value="Genomic_DNA"/>
</dbReference>
<sequence length="43" mass="5220">MCCRVHDPVQRGAVMNIIVLLYALDLPIEFEMRRYLRRKWSAR</sequence>
<protein>
    <submittedName>
        <fullName evidence="1">Uncharacterized protein</fullName>
    </submittedName>
</protein>
<evidence type="ECO:0000313" key="1">
    <source>
        <dbReference type="EMBL" id="SOB52693.1"/>
    </source>
</evidence>
<gene>
    <name evidence="1" type="ORF">PLUA15_240106</name>
</gene>
<reference evidence="1 2" key="1">
    <citation type="submission" date="2017-08" db="EMBL/GenBank/DDBJ databases">
        <authorList>
            <person name="Chaillou S."/>
        </authorList>
    </citation>
    <scope>NUCLEOTIDE SEQUENCE [LARGE SCALE GENOMIC DNA]</scope>
    <source>
        <strain evidence="1 2">MFPA15A1205</strain>
    </source>
</reference>
<organism evidence="1 2">
    <name type="scientific">Pseudomonas lundensis</name>
    <dbReference type="NCBI Taxonomy" id="86185"/>
    <lineage>
        <taxon>Bacteria</taxon>
        <taxon>Pseudomonadati</taxon>
        <taxon>Pseudomonadota</taxon>
        <taxon>Gammaproteobacteria</taxon>
        <taxon>Pseudomonadales</taxon>
        <taxon>Pseudomonadaceae</taxon>
        <taxon>Pseudomonas</taxon>
    </lineage>
</organism>
<evidence type="ECO:0000313" key="2">
    <source>
        <dbReference type="Proteomes" id="UP000219564"/>
    </source>
</evidence>
<accession>A0AAX2H7L3</accession>
<proteinExistence type="predicted"/>
<comment type="caution">
    <text evidence="1">The sequence shown here is derived from an EMBL/GenBank/DDBJ whole genome shotgun (WGS) entry which is preliminary data.</text>
</comment>